<organism evidence="8 10">
    <name type="scientific">Didymodactylos carnosus</name>
    <dbReference type="NCBI Taxonomy" id="1234261"/>
    <lineage>
        <taxon>Eukaryota</taxon>
        <taxon>Metazoa</taxon>
        <taxon>Spiralia</taxon>
        <taxon>Gnathifera</taxon>
        <taxon>Rotifera</taxon>
        <taxon>Eurotatoria</taxon>
        <taxon>Bdelloidea</taxon>
        <taxon>Philodinida</taxon>
        <taxon>Philodinidae</taxon>
        <taxon>Didymodactylos</taxon>
    </lineage>
</organism>
<dbReference type="Proteomes" id="UP000682733">
    <property type="component" value="Unassembled WGS sequence"/>
</dbReference>
<evidence type="ECO:0000313" key="9">
    <source>
        <dbReference type="EMBL" id="CAF3518619.1"/>
    </source>
</evidence>
<accession>A0A8S2CLN8</accession>
<evidence type="ECO:0000313" key="8">
    <source>
        <dbReference type="EMBL" id="CAF0741147.1"/>
    </source>
</evidence>
<dbReference type="EMBL" id="CAJNOK010000267">
    <property type="protein sequence ID" value="CAF0741147.1"/>
    <property type="molecule type" value="Genomic_DNA"/>
</dbReference>
<dbReference type="SUPFAM" id="SSF69012">
    <property type="entry name" value="alpha-ketoacid dehydrogenase kinase, N-terminal domain"/>
    <property type="match status" value="1"/>
</dbReference>
<keyword evidence="3 6" id="KW-0418">Kinase</keyword>
<dbReference type="Pfam" id="PF10436">
    <property type="entry name" value="BCDHK_Adom3"/>
    <property type="match status" value="1"/>
</dbReference>
<sequence length="214" mass="25225">MSKPCIYNALNSTEMRLTRFFFQQQSLLTNLVDYYVQYAPSSLTLKRIIEFAREGDAKQSYRFLRNELPVRLASMMKEMMHLPPRMLQTPSVQIVKRWYDTSLMDMHQFKDLSPSDDTVQKFTKALENIRKRHSSVVETLAQGYMEFFDGGPVKEYEESQIQYFLNRFYLSRISIRLLIYQHTMCFGNEVPLHPTHVGFIDPDCDVSLIVMGNY</sequence>
<dbReference type="Proteomes" id="UP000677228">
    <property type="component" value="Unassembled WGS sequence"/>
</dbReference>
<evidence type="ECO:0000256" key="3">
    <source>
        <dbReference type="ARBA" id="ARBA00022777"/>
    </source>
</evidence>
<evidence type="ECO:0000256" key="6">
    <source>
        <dbReference type="RuleBase" id="RU366032"/>
    </source>
</evidence>
<evidence type="ECO:0000256" key="1">
    <source>
        <dbReference type="ARBA" id="ARBA00022679"/>
    </source>
</evidence>
<dbReference type="InterPro" id="IPR018955">
    <property type="entry name" value="BCDHK/PDK_N"/>
</dbReference>
<dbReference type="GO" id="GO:0005759">
    <property type="term" value="C:mitochondrial matrix"/>
    <property type="evidence" value="ECO:0007669"/>
    <property type="project" value="UniProtKB-SubCell"/>
</dbReference>
<keyword evidence="1 6" id="KW-0808">Transferase</keyword>
<keyword evidence="2 6" id="KW-0547">Nucleotide-binding</keyword>
<dbReference type="PANTHER" id="PTHR11947:SF3">
    <property type="entry name" value="[PYRUVATE DEHYDROGENASE (ACETYL-TRANSFERRING)] KINASE, MITOCHONDRIAL"/>
    <property type="match status" value="1"/>
</dbReference>
<dbReference type="PANTHER" id="PTHR11947">
    <property type="entry name" value="PYRUVATE DEHYDROGENASE KINASE"/>
    <property type="match status" value="1"/>
</dbReference>
<dbReference type="InterPro" id="IPR036784">
    <property type="entry name" value="AK/P_DHK_N_sf"/>
</dbReference>
<evidence type="ECO:0000256" key="5">
    <source>
        <dbReference type="ARBA" id="ARBA00048201"/>
    </source>
</evidence>
<evidence type="ECO:0000256" key="2">
    <source>
        <dbReference type="ARBA" id="ARBA00022741"/>
    </source>
</evidence>
<protein>
    <recommendedName>
        <fullName evidence="6">Protein-serine/threonine kinase</fullName>
        <ecNumber evidence="6">2.7.11.-</ecNumber>
    </recommendedName>
</protein>
<evidence type="ECO:0000313" key="10">
    <source>
        <dbReference type="Proteomes" id="UP000677228"/>
    </source>
</evidence>
<feature type="domain" description="Branched-chain alpha-ketoacid dehydrogenase kinase/Pyruvate dehydrogenase kinase N-terminal" evidence="7">
    <location>
        <begin position="43"/>
        <end position="201"/>
    </location>
</feature>
<evidence type="ECO:0000259" key="7">
    <source>
        <dbReference type="Pfam" id="PF10436"/>
    </source>
</evidence>
<keyword evidence="6" id="KW-0496">Mitochondrion</keyword>
<evidence type="ECO:0000256" key="4">
    <source>
        <dbReference type="ARBA" id="ARBA00022840"/>
    </source>
</evidence>
<name>A0A8S2CLN8_9BILA</name>
<comment type="similarity">
    <text evidence="6">Belongs to the PDK/BCKDK protein kinase family.</text>
</comment>
<dbReference type="GO" id="GO:0005524">
    <property type="term" value="F:ATP binding"/>
    <property type="evidence" value="ECO:0007669"/>
    <property type="project" value="UniProtKB-UniRule"/>
</dbReference>
<dbReference type="EC" id="2.7.11.-" evidence="6"/>
<dbReference type="Gene3D" id="1.20.140.20">
    <property type="entry name" value="Alpha-ketoacid/pyruvate dehydrogenase kinase, N-terminal domain"/>
    <property type="match status" value="1"/>
</dbReference>
<comment type="subcellular location">
    <subcellularLocation>
        <location evidence="6">Mitochondrion matrix</location>
    </subcellularLocation>
</comment>
<gene>
    <name evidence="8" type="ORF">OVA965_LOCUS1446</name>
    <name evidence="9" type="ORF">TMI583_LOCUS1447</name>
</gene>
<keyword evidence="4 6" id="KW-0067">ATP-binding</keyword>
<dbReference type="AlphaFoldDB" id="A0A8S2CLN8"/>
<dbReference type="EMBL" id="CAJOBA010000267">
    <property type="protein sequence ID" value="CAF3518619.1"/>
    <property type="molecule type" value="Genomic_DNA"/>
</dbReference>
<dbReference type="GO" id="GO:0010906">
    <property type="term" value="P:regulation of glucose metabolic process"/>
    <property type="evidence" value="ECO:0007669"/>
    <property type="project" value="TreeGrafter"/>
</dbReference>
<proteinExistence type="inferred from homology"/>
<dbReference type="InterPro" id="IPR039028">
    <property type="entry name" value="BCKD/PDK"/>
</dbReference>
<comment type="caution">
    <text evidence="8">The sequence shown here is derived from an EMBL/GenBank/DDBJ whole genome shotgun (WGS) entry which is preliminary data.</text>
</comment>
<reference evidence="8" key="1">
    <citation type="submission" date="2021-02" db="EMBL/GenBank/DDBJ databases">
        <authorList>
            <person name="Nowell W R."/>
        </authorList>
    </citation>
    <scope>NUCLEOTIDE SEQUENCE</scope>
</reference>
<dbReference type="GO" id="GO:0004740">
    <property type="term" value="F:pyruvate dehydrogenase (acetyl-transferring) kinase activity"/>
    <property type="evidence" value="ECO:0007669"/>
    <property type="project" value="UniProtKB-EC"/>
</dbReference>
<comment type="catalytic activity">
    <reaction evidence="5">
        <text>L-seryl-[pyruvate dehydrogenase E1 alpha subunit] + ATP = O-phospho-L-seryl-[pyruvate dehydrogenase E1 alpha subunit] + ADP + H(+)</text>
        <dbReference type="Rhea" id="RHEA:23052"/>
        <dbReference type="Rhea" id="RHEA-COMP:13689"/>
        <dbReference type="Rhea" id="RHEA-COMP:13690"/>
        <dbReference type="ChEBI" id="CHEBI:15378"/>
        <dbReference type="ChEBI" id="CHEBI:29999"/>
        <dbReference type="ChEBI" id="CHEBI:30616"/>
        <dbReference type="ChEBI" id="CHEBI:83421"/>
        <dbReference type="ChEBI" id="CHEBI:456216"/>
        <dbReference type="EC" id="2.7.11.2"/>
    </reaction>
</comment>